<dbReference type="InterPro" id="IPR010264">
    <property type="entry name" value="Self-incomp_S1"/>
</dbReference>
<evidence type="ECO:0000256" key="6">
    <source>
        <dbReference type="RuleBase" id="RU367044"/>
    </source>
</evidence>
<comment type="subcellular location">
    <subcellularLocation>
        <location evidence="1 6">Secreted</location>
    </subcellularLocation>
</comment>
<evidence type="ECO:0000313" key="8">
    <source>
        <dbReference type="Proteomes" id="UP001177140"/>
    </source>
</evidence>
<comment type="similarity">
    <text evidence="2 6">Belongs to the plant self-incompatibility (S1) protein family.</text>
</comment>
<reference evidence="7" key="1">
    <citation type="submission" date="2022-03" db="EMBL/GenBank/DDBJ databases">
        <title>A functionally conserved STORR gene fusion in Papaver species that diverged 16.8 million years ago.</title>
        <authorList>
            <person name="Catania T."/>
        </authorList>
    </citation>
    <scope>NUCLEOTIDE SEQUENCE</scope>
    <source>
        <strain evidence="7">S-191538</strain>
    </source>
</reference>
<dbReference type="GO" id="GO:0005576">
    <property type="term" value="C:extracellular region"/>
    <property type="evidence" value="ECO:0007669"/>
    <property type="project" value="UniProtKB-SubCell"/>
</dbReference>
<evidence type="ECO:0000256" key="2">
    <source>
        <dbReference type="ARBA" id="ARBA00005581"/>
    </source>
</evidence>
<gene>
    <name evidence="7" type="ORF">MKW94_019187</name>
</gene>
<evidence type="ECO:0000313" key="7">
    <source>
        <dbReference type="EMBL" id="MCL7034065.1"/>
    </source>
</evidence>
<dbReference type="AlphaFoldDB" id="A0AA41SFF0"/>
<evidence type="ECO:0000256" key="1">
    <source>
        <dbReference type="ARBA" id="ARBA00004613"/>
    </source>
</evidence>
<sequence>MNHPSVGSSHHSFIKLATVVTAWVLLCGYSSSPVSCFMVVRVRVWVYNEIAPDTEMILHCKSKNDDLGEHTIPYKGNFTWKFHDNWDQTTLFWCRIGYWDAKAEKLVMGAFDIYKQTRDNKLCYGTCPRWVRTDGIYLWNQLTKKIPLGYTWPNSTASQVFH</sequence>
<dbReference type="GO" id="GO:0060320">
    <property type="term" value="P:rejection of self pollen"/>
    <property type="evidence" value="ECO:0007669"/>
    <property type="project" value="UniProtKB-KW"/>
</dbReference>
<keyword evidence="8" id="KW-1185">Reference proteome</keyword>
<evidence type="ECO:0000256" key="5">
    <source>
        <dbReference type="ARBA" id="ARBA00022729"/>
    </source>
</evidence>
<accession>A0AA41SFF0</accession>
<keyword evidence="5" id="KW-0732">Signal</keyword>
<comment type="caution">
    <text evidence="7">The sequence shown here is derived from an EMBL/GenBank/DDBJ whole genome shotgun (WGS) entry which is preliminary data.</text>
</comment>
<dbReference type="Proteomes" id="UP001177140">
    <property type="component" value="Unassembled WGS sequence"/>
</dbReference>
<dbReference type="PANTHER" id="PTHR31232">
    <property type="match status" value="1"/>
</dbReference>
<keyword evidence="3 6" id="KW-0713">Self-incompatibility</keyword>
<dbReference type="Pfam" id="PF05938">
    <property type="entry name" value="Self-incomp_S1"/>
    <property type="match status" value="1"/>
</dbReference>
<evidence type="ECO:0000256" key="3">
    <source>
        <dbReference type="ARBA" id="ARBA00022471"/>
    </source>
</evidence>
<name>A0AA41SFF0_PAPNU</name>
<evidence type="ECO:0000256" key="4">
    <source>
        <dbReference type="ARBA" id="ARBA00022525"/>
    </source>
</evidence>
<keyword evidence="4 6" id="KW-0964">Secreted</keyword>
<dbReference type="PANTHER" id="PTHR31232:SF18">
    <property type="entry name" value="S-PROTEIN HOMOLOG"/>
    <property type="match status" value="1"/>
</dbReference>
<protein>
    <recommendedName>
        <fullName evidence="6">S-protein homolog</fullName>
    </recommendedName>
</protein>
<proteinExistence type="inferred from homology"/>
<dbReference type="EMBL" id="JAJJMA010141612">
    <property type="protein sequence ID" value="MCL7034065.1"/>
    <property type="molecule type" value="Genomic_DNA"/>
</dbReference>
<organism evidence="7 8">
    <name type="scientific">Papaver nudicaule</name>
    <name type="common">Iceland poppy</name>
    <dbReference type="NCBI Taxonomy" id="74823"/>
    <lineage>
        <taxon>Eukaryota</taxon>
        <taxon>Viridiplantae</taxon>
        <taxon>Streptophyta</taxon>
        <taxon>Embryophyta</taxon>
        <taxon>Tracheophyta</taxon>
        <taxon>Spermatophyta</taxon>
        <taxon>Magnoliopsida</taxon>
        <taxon>Ranunculales</taxon>
        <taxon>Papaveraceae</taxon>
        <taxon>Papaveroideae</taxon>
        <taxon>Papaver</taxon>
    </lineage>
</organism>